<evidence type="ECO:0000313" key="3">
    <source>
        <dbReference type="Proteomes" id="UP000595437"/>
    </source>
</evidence>
<dbReference type="Proteomes" id="UP000595437">
    <property type="component" value="Chromosome 18"/>
</dbReference>
<feature type="non-terminal residue" evidence="2">
    <location>
        <position position="1"/>
    </location>
</feature>
<dbReference type="EMBL" id="CP045907">
    <property type="protein sequence ID" value="QQP35724.1"/>
    <property type="molecule type" value="Genomic_DNA"/>
</dbReference>
<evidence type="ECO:0000313" key="2">
    <source>
        <dbReference type="EMBL" id="QQP35724.1"/>
    </source>
</evidence>
<protein>
    <submittedName>
        <fullName evidence="2">Uncharacterized protein</fullName>
    </submittedName>
</protein>
<accession>A0A7T8JV66</accession>
<organism evidence="2 3">
    <name type="scientific">Caligus rogercresseyi</name>
    <name type="common">Sea louse</name>
    <dbReference type="NCBI Taxonomy" id="217165"/>
    <lineage>
        <taxon>Eukaryota</taxon>
        <taxon>Metazoa</taxon>
        <taxon>Ecdysozoa</taxon>
        <taxon>Arthropoda</taxon>
        <taxon>Crustacea</taxon>
        <taxon>Multicrustacea</taxon>
        <taxon>Hexanauplia</taxon>
        <taxon>Copepoda</taxon>
        <taxon>Siphonostomatoida</taxon>
        <taxon>Caligidae</taxon>
        <taxon>Caligus</taxon>
    </lineage>
</organism>
<feature type="non-terminal residue" evidence="2">
    <location>
        <position position="50"/>
    </location>
</feature>
<dbReference type="AlphaFoldDB" id="A0A7T8JV66"/>
<feature type="compositionally biased region" description="Low complexity" evidence="1">
    <location>
        <begin position="28"/>
        <end position="50"/>
    </location>
</feature>
<reference evidence="3" key="1">
    <citation type="submission" date="2021-01" db="EMBL/GenBank/DDBJ databases">
        <title>Caligus Genome Assembly.</title>
        <authorList>
            <person name="Gallardo-Escarate C."/>
        </authorList>
    </citation>
    <scope>NUCLEOTIDE SEQUENCE [LARGE SCALE GENOMIC DNA]</scope>
</reference>
<name>A0A7T8JV66_CALRO</name>
<evidence type="ECO:0000256" key="1">
    <source>
        <dbReference type="SAM" id="MobiDB-lite"/>
    </source>
</evidence>
<feature type="region of interest" description="Disordered" evidence="1">
    <location>
        <begin position="17"/>
        <end position="50"/>
    </location>
</feature>
<sequence length="50" mass="5244">KRLGRIVPLVTARASNKTLPPLRGAQPSSHKSPVLSSFSSSSSSNNSPLK</sequence>
<keyword evidence="3" id="KW-1185">Reference proteome</keyword>
<proteinExistence type="predicted"/>
<gene>
    <name evidence="2" type="ORF">FKW44_024024</name>
</gene>